<reference evidence="2" key="2">
    <citation type="journal article" date="2017" name="Nat. Plants">
        <title>The Aegilops tauschii genome reveals multiple impacts of transposons.</title>
        <authorList>
            <person name="Zhao G."/>
            <person name="Zou C."/>
            <person name="Li K."/>
            <person name="Wang K."/>
            <person name="Li T."/>
            <person name="Gao L."/>
            <person name="Zhang X."/>
            <person name="Wang H."/>
            <person name="Yang Z."/>
            <person name="Liu X."/>
            <person name="Jiang W."/>
            <person name="Mao L."/>
            <person name="Kong X."/>
            <person name="Jiao Y."/>
            <person name="Jia J."/>
        </authorList>
    </citation>
    <scope>NUCLEOTIDE SEQUENCE [LARGE SCALE GENOMIC DNA]</scope>
    <source>
        <strain evidence="2">cv. AL8/78</strain>
    </source>
</reference>
<name>A0A453MHZ9_AEGTS</name>
<proteinExistence type="predicted"/>
<dbReference type="InterPro" id="IPR002347">
    <property type="entry name" value="SDR_fam"/>
</dbReference>
<dbReference type="PANTHER" id="PTHR44375:SF6">
    <property type="entry name" value="F28J7.36 PROTEIN"/>
    <property type="match status" value="1"/>
</dbReference>
<dbReference type="PRINTS" id="PR00081">
    <property type="entry name" value="GDHRDH"/>
</dbReference>
<dbReference type="Gene3D" id="3.40.50.720">
    <property type="entry name" value="NAD(P)-binding Rossmann-like Domain"/>
    <property type="match status" value="1"/>
</dbReference>
<dbReference type="AlphaFoldDB" id="A0A453MHZ9"/>
<dbReference type="EnsemblPlants" id="AET5Gv21189300.4">
    <property type="protein sequence ID" value="AET5Gv21189300.4"/>
    <property type="gene ID" value="AET5Gv21189300"/>
</dbReference>
<accession>A0A453MHZ9</accession>
<organism evidence="1 2">
    <name type="scientific">Aegilops tauschii subsp. strangulata</name>
    <name type="common">Goatgrass</name>
    <dbReference type="NCBI Taxonomy" id="200361"/>
    <lineage>
        <taxon>Eukaryota</taxon>
        <taxon>Viridiplantae</taxon>
        <taxon>Streptophyta</taxon>
        <taxon>Embryophyta</taxon>
        <taxon>Tracheophyta</taxon>
        <taxon>Spermatophyta</taxon>
        <taxon>Magnoliopsida</taxon>
        <taxon>Liliopsida</taxon>
        <taxon>Poales</taxon>
        <taxon>Poaceae</taxon>
        <taxon>BOP clade</taxon>
        <taxon>Pooideae</taxon>
        <taxon>Triticodae</taxon>
        <taxon>Triticeae</taxon>
        <taxon>Triticinae</taxon>
        <taxon>Aegilops</taxon>
    </lineage>
</organism>
<protein>
    <submittedName>
        <fullName evidence="1">Uncharacterized protein</fullName>
    </submittedName>
</protein>
<dbReference type="PANTHER" id="PTHR44375">
    <property type="entry name" value="BETA-KETOACYL-ACP REDUCTASE-LIKE PROTEIN-RELATED"/>
    <property type="match status" value="1"/>
</dbReference>
<dbReference type="Gramene" id="AET5Gv21189300.4">
    <property type="protein sequence ID" value="AET5Gv21189300.4"/>
    <property type="gene ID" value="AET5Gv21189300"/>
</dbReference>
<dbReference type="CDD" id="cd05233">
    <property type="entry name" value="SDR_c"/>
    <property type="match status" value="1"/>
</dbReference>
<reference evidence="1" key="4">
    <citation type="submission" date="2019-03" db="UniProtKB">
        <authorList>
            <consortium name="EnsemblPlants"/>
        </authorList>
    </citation>
    <scope>IDENTIFICATION</scope>
</reference>
<dbReference type="Proteomes" id="UP000015105">
    <property type="component" value="Chromosome 5D"/>
</dbReference>
<reference evidence="2" key="1">
    <citation type="journal article" date="2014" name="Science">
        <title>Ancient hybridizations among the ancestral genomes of bread wheat.</title>
        <authorList>
            <consortium name="International Wheat Genome Sequencing Consortium,"/>
            <person name="Marcussen T."/>
            <person name="Sandve S.R."/>
            <person name="Heier L."/>
            <person name="Spannagl M."/>
            <person name="Pfeifer M."/>
            <person name="Jakobsen K.S."/>
            <person name="Wulff B.B."/>
            <person name="Steuernagel B."/>
            <person name="Mayer K.F."/>
            <person name="Olsen O.A."/>
        </authorList>
    </citation>
    <scope>NUCLEOTIDE SEQUENCE [LARGE SCALE GENOMIC DNA]</scope>
    <source>
        <strain evidence="2">cv. AL8/78</strain>
    </source>
</reference>
<dbReference type="InterPro" id="IPR036291">
    <property type="entry name" value="NAD(P)-bd_dom_sf"/>
</dbReference>
<sequence length="209" mass="23079">IHMPNFPSDRNFFTHAQARLITNPNVLLSSSLNLSVSLSSREVQDCLSVTEDEYNKTMKVNVITPWLLIKVMAKRFRDAQSGGSVVCLTQIIGAERGLYPGAAAYGTSLGAVHQLVRLSAMELGKHKVRVNAVCRGLHLGDKFPVSVGEEKAEKATGEVMPLRRWLDPEKDLASTVLYLVGDESRFMTGTTIYVDGAQSIVRPRMRSFL</sequence>
<reference evidence="1" key="5">
    <citation type="journal article" date="2021" name="G3 (Bethesda)">
        <title>Aegilops tauschii genome assembly Aet v5.0 features greater sequence contiguity and improved annotation.</title>
        <authorList>
            <person name="Wang L."/>
            <person name="Zhu T."/>
            <person name="Rodriguez J.C."/>
            <person name="Deal K.R."/>
            <person name="Dubcovsky J."/>
            <person name="McGuire P.E."/>
            <person name="Lux T."/>
            <person name="Spannagl M."/>
            <person name="Mayer K.F.X."/>
            <person name="Baldrich P."/>
            <person name="Meyers B.C."/>
            <person name="Huo N."/>
            <person name="Gu Y.Q."/>
            <person name="Zhou H."/>
            <person name="Devos K.M."/>
            <person name="Bennetzen J.L."/>
            <person name="Unver T."/>
            <person name="Budak H."/>
            <person name="Gulick P.J."/>
            <person name="Galiba G."/>
            <person name="Kalapos B."/>
            <person name="Nelson D.R."/>
            <person name="Li P."/>
            <person name="You F.M."/>
            <person name="Luo M.C."/>
            <person name="Dvorak J."/>
        </authorList>
    </citation>
    <scope>NUCLEOTIDE SEQUENCE [LARGE SCALE GENOMIC DNA]</scope>
    <source>
        <strain evidence="1">cv. AL8/78</strain>
    </source>
</reference>
<dbReference type="Pfam" id="PF13561">
    <property type="entry name" value="adh_short_C2"/>
    <property type="match status" value="1"/>
</dbReference>
<dbReference type="SUPFAM" id="SSF51735">
    <property type="entry name" value="NAD(P)-binding Rossmann-fold domains"/>
    <property type="match status" value="1"/>
</dbReference>
<keyword evidence="2" id="KW-1185">Reference proteome</keyword>
<evidence type="ECO:0000313" key="1">
    <source>
        <dbReference type="EnsemblPlants" id="AET5Gv21189300.4"/>
    </source>
</evidence>
<evidence type="ECO:0000313" key="2">
    <source>
        <dbReference type="Proteomes" id="UP000015105"/>
    </source>
</evidence>
<reference evidence="1" key="3">
    <citation type="journal article" date="2017" name="Nature">
        <title>Genome sequence of the progenitor of the wheat D genome Aegilops tauschii.</title>
        <authorList>
            <person name="Luo M.C."/>
            <person name="Gu Y.Q."/>
            <person name="Puiu D."/>
            <person name="Wang H."/>
            <person name="Twardziok S.O."/>
            <person name="Deal K.R."/>
            <person name="Huo N."/>
            <person name="Zhu T."/>
            <person name="Wang L."/>
            <person name="Wang Y."/>
            <person name="McGuire P.E."/>
            <person name="Liu S."/>
            <person name="Long H."/>
            <person name="Ramasamy R.K."/>
            <person name="Rodriguez J.C."/>
            <person name="Van S.L."/>
            <person name="Yuan L."/>
            <person name="Wang Z."/>
            <person name="Xia Z."/>
            <person name="Xiao L."/>
            <person name="Anderson O.D."/>
            <person name="Ouyang S."/>
            <person name="Liang Y."/>
            <person name="Zimin A.V."/>
            <person name="Pertea G."/>
            <person name="Qi P."/>
            <person name="Bennetzen J.L."/>
            <person name="Dai X."/>
            <person name="Dawson M.W."/>
            <person name="Muller H.G."/>
            <person name="Kugler K."/>
            <person name="Rivarola-Duarte L."/>
            <person name="Spannagl M."/>
            <person name="Mayer K.F.X."/>
            <person name="Lu F.H."/>
            <person name="Bevan M.W."/>
            <person name="Leroy P."/>
            <person name="Li P."/>
            <person name="You F.M."/>
            <person name="Sun Q."/>
            <person name="Liu Z."/>
            <person name="Lyons E."/>
            <person name="Wicker T."/>
            <person name="Salzberg S.L."/>
            <person name="Devos K.M."/>
            <person name="Dvorak J."/>
        </authorList>
    </citation>
    <scope>NUCLEOTIDE SEQUENCE [LARGE SCALE GENOMIC DNA]</scope>
    <source>
        <strain evidence="1">cv. AL8/78</strain>
    </source>
</reference>